<comment type="caution">
    <text evidence="1">The sequence shown here is derived from an EMBL/GenBank/DDBJ whole genome shotgun (WGS) entry which is preliminary data.</text>
</comment>
<gene>
    <name evidence="1" type="ORF">EVAR_82267_1</name>
</gene>
<keyword evidence="2" id="KW-1185">Reference proteome</keyword>
<protein>
    <submittedName>
        <fullName evidence="1">Uncharacterized protein</fullName>
    </submittedName>
</protein>
<dbReference type="EMBL" id="BGZK01000443">
    <property type="protein sequence ID" value="GBP43835.1"/>
    <property type="molecule type" value="Genomic_DNA"/>
</dbReference>
<organism evidence="1 2">
    <name type="scientific">Eumeta variegata</name>
    <name type="common">Bagworm moth</name>
    <name type="synonym">Eumeta japonica</name>
    <dbReference type="NCBI Taxonomy" id="151549"/>
    <lineage>
        <taxon>Eukaryota</taxon>
        <taxon>Metazoa</taxon>
        <taxon>Ecdysozoa</taxon>
        <taxon>Arthropoda</taxon>
        <taxon>Hexapoda</taxon>
        <taxon>Insecta</taxon>
        <taxon>Pterygota</taxon>
        <taxon>Neoptera</taxon>
        <taxon>Endopterygota</taxon>
        <taxon>Lepidoptera</taxon>
        <taxon>Glossata</taxon>
        <taxon>Ditrysia</taxon>
        <taxon>Tineoidea</taxon>
        <taxon>Psychidae</taxon>
        <taxon>Oiketicinae</taxon>
        <taxon>Eumeta</taxon>
    </lineage>
</organism>
<reference evidence="1 2" key="1">
    <citation type="journal article" date="2019" name="Commun. Biol.">
        <title>The bagworm genome reveals a unique fibroin gene that provides high tensile strength.</title>
        <authorList>
            <person name="Kono N."/>
            <person name="Nakamura H."/>
            <person name="Ohtoshi R."/>
            <person name="Tomita M."/>
            <person name="Numata K."/>
            <person name="Arakawa K."/>
        </authorList>
    </citation>
    <scope>NUCLEOTIDE SEQUENCE [LARGE SCALE GENOMIC DNA]</scope>
</reference>
<proteinExistence type="predicted"/>
<dbReference type="AlphaFoldDB" id="A0A4C1W1A2"/>
<dbReference type="OrthoDB" id="6929378at2759"/>
<evidence type="ECO:0000313" key="1">
    <source>
        <dbReference type="EMBL" id="GBP43835.1"/>
    </source>
</evidence>
<accession>A0A4C1W1A2</accession>
<sequence length="244" mass="27046">MSSHALLMIRLNRAIERVVPRHDRRVGRETGAVGASRAADSKIQFYGHSSGKFSLLQGRLGCSIISTLLLHSVAIGRQQPTGARLGVVLVTRYRPSPSRLAGSGSVRTERGFGRKKLVGSEGAGMCGIGPQILATSAYESELAELDIKYNDLTDQRDLLPMLVNVLNDCREHYEHSLLQIQSLQAELHSNRMETDKLQYEMDMHKVDETVKLCDSILNEKSQVVRVTAAREHLEALLECGDLRI</sequence>
<dbReference type="Proteomes" id="UP000299102">
    <property type="component" value="Unassembled WGS sequence"/>
</dbReference>
<evidence type="ECO:0000313" key="2">
    <source>
        <dbReference type="Proteomes" id="UP000299102"/>
    </source>
</evidence>
<name>A0A4C1W1A2_EUMVA</name>